<reference evidence="2" key="2">
    <citation type="journal article" date="2023" name="MicrobiologyOpen">
        <title>Genomics of the tumorigenes clade of the family Rhizobiaceae and description of Rhizobium rhododendri sp. nov.</title>
        <authorList>
            <person name="Kuzmanovic N."/>
            <person name="diCenzo G.C."/>
            <person name="Bunk B."/>
            <person name="Sproeer C."/>
            <person name="Fruehling A."/>
            <person name="Neumann-Schaal M."/>
            <person name="Overmann J."/>
            <person name="Smalla K."/>
        </authorList>
    </citation>
    <scope>NUCLEOTIDE SEQUENCE [LARGE SCALE GENOMIC DNA]</scope>
    <source>
        <strain evidence="2">1078</strain>
    </source>
</reference>
<dbReference type="AlphaFoldDB" id="A0AAF1KVY6"/>
<dbReference type="RefSeq" id="WP_111216008.1">
    <property type="nucleotide sequence ID" value="NZ_CP117255.1"/>
</dbReference>
<gene>
    <name evidence="1" type="ORF">PR017_16560</name>
</gene>
<dbReference type="PROSITE" id="PS51257">
    <property type="entry name" value="PROKAR_LIPOPROTEIN"/>
    <property type="match status" value="1"/>
</dbReference>
<sequence>MMKSHHRLLAILSVAISLSACVDHIGKPLLLPVGTPAQFPGVVHVMCVGDADAAYDRQKEEFAYRARMNGPGVLPSEVPAQESQAEAAARMKYMSCVSSQGYRAVFN</sequence>
<dbReference type="Proteomes" id="UP000249499">
    <property type="component" value="Chromosome"/>
</dbReference>
<proteinExistence type="predicted"/>
<organism evidence="1 2">
    <name type="scientific">Rhizobium tumorigenes</name>
    <dbReference type="NCBI Taxonomy" id="2041385"/>
    <lineage>
        <taxon>Bacteria</taxon>
        <taxon>Pseudomonadati</taxon>
        <taxon>Pseudomonadota</taxon>
        <taxon>Alphaproteobacteria</taxon>
        <taxon>Hyphomicrobiales</taxon>
        <taxon>Rhizobiaceae</taxon>
        <taxon>Rhizobium/Agrobacterium group</taxon>
        <taxon>Rhizobium</taxon>
    </lineage>
</organism>
<name>A0AAF1KVY6_9HYPH</name>
<protein>
    <recommendedName>
        <fullName evidence="3">Lipoprotein</fullName>
    </recommendedName>
</protein>
<evidence type="ECO:0008006" key="3">
    <source>
        <dbReference type="Google" id="ProtNLM"/>
    </source>
</evidence>
<keyword evidence="2" id="KW-1185">Reference proteome</keyword>
<evidence type="ECO:0000313" key="1">
    <source>
        <dbReference type="EMBL" id="WFR95364.1"/>
    </source>
</evidence>
<reference evidence="1 2" key="1">
    <citation type="journal article" date="2018" name="Sci. Rep.">
        <title>Rhizobium tumorigenes sp. nov., a novel plant tumorigenic bacterium isolated from cane gall tumors on thornless blackberry.</title>
        <authorList>
            <person name="Kuzmanovi N."/>
            <person name="Smalla K."/>
            <person name="Gronow S."/>
            <person name="PuBawska J."/>
        </authorList>
    </citation>
    <scope>NUCLEOTIDE SEQUENCE [LARGE SCALE GENOMIC DNA]</scope>
    <source>
        <strain evidence="1 2">1078</strain>
    </source>
</reference>
<dbReference type="KEGG" id="rtu:PR017_16560"/>
<accession>A0AAF1KVY6</accession>
<evidence type="ECO:0000313" key="2">
    <source>
        <dbReference type="Proteomes" id="UP000249499"/>
    </source>
</evidence>
<dbReference type="EMBL" id="CP117255">
    <property type="protein sequence ID" value="WFR95364.1"/>
    <property type="molecule type" value="Genomic_DNA"/>
</dbReference>